<dbReference type="InParanoid" id="A0A448YJW4"/>
<accession>A0A448YJW4</accession>
<feature type="compositionally biased region" description="Basic and acidic residues" evidence="1">
    <location>
        <begin position="72"/>
        <end position="84"/>
    </location>
</feature>
<dbReference type="EMBL" id="CAACVR010000011">
    <property type="protein sequence ID" value="VEU21232.1"/>
    <property type="molecule type" value="Genomic_DNA"/>
</dbReference>
<protein>
    <submittedName>
        <fullName evidence="2">DEKNAAC102196</fullName>
    </submittedName>
</protein>
<organism evidence="2 3">
    <name type="scientific">Brettanomyces naardenensis</name>
    <name type="common">Yeast</name>
    <dbReference type="NCBI Taxonomy" id="13370"/>
    <lineage>
        <taxon>Eukaryota</taxon>
        <taxon>Fungi</taxon>
        <taxon>Dikarya</taxon>
        <taxon>Ascomycota</taxon>
        <taxon>Saccharomycotina</taxon>
        <taxon>Pichiomycetes</taxon>
        <taxon>Pichiales</taxon>
        <taxon>Pichiaceae</taxon>
        <taxon>Brettanomyces</taxon>
    </lineage>
</organism>
<sequence length="192" mass="22288">MQSTRSLKRQERRKRHQKRVDALKETYISSDRILQKVNRLENKSTKTASDYRSIESLKEKYELLHSYEQLAKKEELGKGDKTESSTETSNLKQRPALYESGKSSDRTESGMKILNLKQRSVFYDPELNPLGQQPYPDIPNFSIHKVTRPDSGDLPCNVTAKEAESIPLPSEPKPRFYSLKQTTRSYQSEDFR</sequence>
<name>A0A448YJW4_BRENA</name>
<evidence type="ECO:0000313" key="2">
    <source>
        <dbReference type="EMBL" id="VEU21232.1"/>
    </source>
</evidence>
<dbReference type="Pfam" id="PF12622">
    <property type="entry name" value="NpwBP"/>
    <property type="match status" value="1"/>
</dbReference>
<dbReference type="Proteomes" id="UP000290900">
    <property type="component" value="Unassembled WGS sequence"/>
</dbReference>
<keyword evidence="3" id="KW-1185">Reference proteome</keyword>
<feature type="region of interest" description="Disordered" evidence="1">
    <location>
        <begin position="133"/>
        <end position="192"/>
    </location>
</feature>
<evidence type="ECO:0000313" key="3">
    <source>
        <dbReference type="Proteomes" id="UP000290900"/>
    </source>
</evidence>
<reference evidence="2 3" key="1">
    <citation type="submission" date="2018-12" db="EMBL/GenBank/DDBJ databases">
        <authorList>
            <person name="Tiukova I."/>
            <person name="Dainat J."/>
        </authorList>
    </citation>
    <scope>NUCLEOTIDE SEQUENCE [LARGE SCALE GENOMIC DNA]</scope>
</reference>
<evidence type="ECO:0000256" key="1">
    <source>
        <dbReference type="SAM" id="MobiDB-lite"/>
    </source>
</evidence>
<proteinExistence type="predicted"/>
<dbReference type="OrthoDB" id="3997718at2759"/>
<feature type="region of interest" description="Disordered" evidence="1">
    <location>
        <begin position="72"/>
        <end position="111"/>
    </location>
</feature>
<dbReference type="AlphaFoldDB" id="A0A448YJW4"/>
<feature type="region of interest" description="Disordered" evidence="1">
    <location>
        <begin position="1"/>
        <end position="22"/>
    </location>
</feature>
<gene>
    <name evidence="2" type="ORF">BRENAR_LOCUS1967</name>
</gene>
<feature type="compositionally biased region" description="Basic residues" evidence="1">
    <location>
        <begin position="1"/>
        <end position="18"/>
    </location>
</feature>